<dbReference type="PROSITE" id="PS50109">
    <property type="entry name" value="HIS_KIN"/>
    <property type="match status" value="1"/>
</dbReference>
<dbReference type="SMART" id="SM00388">
    <property type="entry name" value="HisKA"/>
    <property type="match status" value="1"/>
</dbReference>
<dbReference type="SMART" id="SM00387">
    <property type="entry name" value="HATPase_c"/>
    <property type="match status" value="2"/>
</dbReference>
<accession>A0A7Z2VTI7</accession>
<keyword evidence="7" id="KW-0175">Coiled coil</keyword>
<comment type="subcellular location">
    <subcellularLocation>
        <location evidence="2">Cell inner membrane</location>
        <topology evidence="2">Multi-pass membrane protein</topology>
    </subcellularLocation>
</comment>
<organism evidence="9 10">
    <name type="scientific">Massilia forsythiae</name>
    <dbReference type="NCBI Taxonomy" id="2728020"/>
    <lineage>
        <taxon>Bacteria</taxon>
        <taxon>Pseudomonadati</taxon>
        <taxon>Pseudomonadota</taxon>
        <taxon>Betaproteobacteria</taxon>
        <taxon>Burkholderiales</taxon>
        <taxon>Oxalobacteraceae</taxon>
        <taxon>Telluria group</taxon>
        <taxon>Massilia</taxon>
    </lineage>
</organism>
<keyword evidence="5" id="KW-0808">Transferase</keyword>
<evidence type="ECO:0000313" key="9">
    <source>
        <dbReference type="EMBL" id="QJD98996.1"/>
    </source>
</evidence>
<dbReference type="Pfam" id="PF02518">
    <property type="entry name" value="HATPase_c"/>
    <property type="match status" value="2"/>
</dbReference>
<dbReference type="PANTHER" id="PTHR43547">
    <property type="entry name" value="TWO-COMPONENT HISTIDINE KINASE"/>
    <property type="match status" value="1"/>
</dbReference>
<dbReference type="Gene3D" id="3.30.565.10">
    <property type="entry name" value="Histidine kinase-like ATPase, C-terminal domain"/>
    <property type="match status" value="2"/>
</dbReference>
<dbReference type="CDD" id="cd00082">
    <property type="entry name" value="HisKA"/>
    <property type="match status" value="1"/>
</dbReference>
<dbReference type="InterPro" id="IPR003661">
    <property type="entry name" value="HisK_dim/P_dom"/>
</dbReference>
<dbReference type="Proteomes" id="UP000502415">
    <property type="component" value="Chromosome"/>
</dbReference>
<sequence length="487" mass="52177">MQLLAGHDAEPTIIQAYVPCMRTNESISDDPMLQRQAPLHHLLTVTVHSELEVIASRLRARQIAALCGFRGNGQTRIATAVSELARNAVSHAGVGKVRFFLGTAGRNQALTIVVDDDGAGIPAAHVRAALVGDAGTMLGGLSVARRFMDEFDIHANADGTRIVCAKLLPAQAPALTAHDLTCAVGNLAELPGNIALSEANQQNRELTHALAALQAKQNELLDVSAHLERTNRQVEALNLLLKEKADSLVSADHRKDEFLSILSHELRGPLSATAMAATLLETGGDPDRSIKLGQLVGRQVRHMSRLVEDLLDVSRVSRGLVSIRRQPVDMRDVIEAAVEQLNAAAQAKRHRVDTVLPSRPCMIEGDRTRLIQVAANLLGNAIRYTPEGGRIEVRAEWHGADLMVRVTDNGIGIPDTLMPHLFDLYTQATRSPDGRDSGLGLGLALVKSLVEAHGGSVAASSPGTGLGSRFDVRLPLPAGHDVERVPD</sequence>
<dbReference type="InterPro" id="IPR036890">
    <property type="entry name" value="HATPase_C_sf"/>
</dbReference>
<dbReference type="InterPro" id="IPR003594">
    <property type="entry name" value="HATPase_dom"/>
</dbReference>
<evidence type="ECO:0000256" key="3">
    <source>
        <dbReference type="ARBA" id="ARBA00012438"/>
    </source>
</evidence>
<gene>
    <name evidence="9" type="ORF">HH212_02220</name>
</gene>
<dbReference type="EC" id="2.7.13.3" evidence="3"/>
<dbReference type="SUPFAM" id="SSF55874">
    <property type="entry name" value="ATPase domain of HSP90 chaperone/DNA topoisomerase II/histidine kinase"/>
    <property type="match status" value="2"/>
</dbReference>
<feature type="domain" description="Histidine kinase" evidence="8">
    <location>
        <begin position="261"/>
        <end position="478"/>
    </location>
</feature>
<comment type="catalytic activity">
    <reaction evidence="1">
        <text>ATP + protein L-histidine = ADP + protein N-phospho-L-histidine.</text>
        <dbReference type="EC" id="2.7.13.3"/>
    </reaction>
</comment>
<protein>
    <recommendedName>
        <fullName evidence="3">histidine kinase</fullName>
        <ecNumber evidence="3">2.7.13.3</ecNumber>
    </recommendedName>
</protein>
<dbReference type="EMBL" id="CP051685">
    <property type="protein sequence ID" value="QJD98996.1"/>
    <property type="molecule type" value="Genomic_DNA"/>
</dbReference>
<dbReference type="PRINTS" id="PR00344">
    <property type="entry name" value="BCTRLSENSOR"/>
</dbReference>
<evidence type="ECO:0000256" key="7">
    <source>
        <dbReference type="SAM" id="Coils"/>
    </source>
</evidence>
<dbReference type="Gene3D" id="1.10.287.130">
    <property type="match status" value="1"/>
</dbReference>
<evidence type="ECO:0000256" key="1">
    <source>
        <dbReference type="ARBA" id="ARBA00000085"/>
    </source>
</evidence>
<proteinExistence type="predicted"/>
<dbReference type="RefSeq" id="WP_169433893.1">
    <property type="nucleotide sequence ID" value="NZ_CP051685.1"/>
</dbReference>
<keyword evidence="4" id="KW-0597">Phosphoprotein</keyword>
<evidence type="ECO:0000256" key="5">
    <source>
        <dbReference type="ARBA" id="ARBA00022679"/>
    </source>
</evidence>
<dbReference type="FunFam" id="3.30.565.10:FF:000006">
    <property type="entry name" value="Sensor histidine kinase WalK"/>
    <property type="match status" value="1"/>
</dbReference>
<feature type="coiled-coil region" evidence="7">
    <location>
        <begin position="196"/>
        <end position="247"/>
    </location>
</feature>
<name>A0A7Z2VTI7_9BURK</name>
<keyword evidence="10" id="KW-1185">Reference proteome</keyword>
<dbReference type="InterPro" id="IPR036097">
    <property type="entry name" value="HisK_dim/P_sf"/>
</dbReference>
<reference evidence="9 10" key="1">
    <citation type="submission" date="2020-04" db="EMBL/GenBank/DDBJ databases">
        <title>Genome sequencing of novel species.</title>
        <authorList>
            <person name="Heo J."/>
            <person name="Kim S.-J."/>
            <person name="Kim J.-S."/>
            <person name="Hong S.-B."/>
            <person name="Kwon S.-W."/>
        </authorList>
    </citation>
    <scope>NUCLEOTIDE SEQUENCE [LARGE SCALE GENOMIC DNA]</scope>
    <source>
        <strain evidence="9 10">GN2-R2</strain>
    </source>
</reference>
<dbReference type="CDD" id="cd00075">
    <property type="entry name" value="HATPase"/>
    <property type="match status" value="1"/>
</dbReference>
<dbReference type="GO" id="GO:0000155">
    <property type="term" value="F:phosphorelay sensor kinase activity"/>
    <property type="evidence" value="ECO:0007669"/>
    <property type="project" value="InterPro"/>
</dbReference>
<dbReference type="InterPro" id="IPR004358">
    <property type="entry name" value="Sig_transdc_His_kin-like_C"/>
</dbReference>
<dbReference type="KEGG" id="mfy:HH212_02220"/>
<dbReference type="GO" id="GO:0005886">
    <property type="term" value="C:plasma membrane"/>
    <property type="evidence" value="ECO:0007669"/>
    <property type="project" value="UniProtKB-SubCell"/>
</dbReference>
<dbReference type="AlphaFoldDB" id="A0A7Z2VTI7"/>
<evidence type="ECO:0000259" key="8">
    <source>
        <dbReference type="PROSITE" id="PS50109"/>
    </source>
</evidence>
<dbReference type="InterPro" id="IPR005467">
    <property type="entry name" value="His_kinase_dom"/>
</dbReference>
<keyword evidence="6" id="KW-0418">Kinase</keyword>
<evidence type="ECO:0000256" key="6">
    <source>
        <dbReference type="ARBA" id="ARBA00022777"/>
    </source>
</evidence>
<dbReference type="PANTHER" id="PTHR43547:SF2">
    <property type="entry name" value="HYBRID SIGNAL TRANSDUCTION HISTIDINE KINASE C"/>
    <property type="match status" value="1"/>
</dbReference>
<evidence type="ECO:0000313" key="10">
    <source>
        <dbReference type="Proteomes" id="UP000502415"/>
    </source>
</evidence>
<dbReference type="SUPFAM" id="SSF47384">
    <property type="entry name" value="Homodimeric domain of signal transducing histidine kinase"/>
    <property type="match status" value="1"/>
</dbReference>
<evidence type="ECO:0000256" key="4">
    <source>
        <dbReference type="ARBA" id="ARBA00022553"/>
    </source>
</evidence>
<dbReference type="Pfam" id="PF00512">
    <property type="entry name" value="HisKA"/>
    <property type="match status" value="1"/>
</dbReference>
<evidence type="ECO:0000256" key="2">
    <source>
        <dbReference type="ARBA" id="ARBA00004429"/>
    </source>
</evidence>